<name>A0ABM8DUH7_9BACT</name>
<protein>
    <recommendedName>
        <fullName evidence="1">Beta-lactamase-related domain-containing protein</fullName>
    </recommendedName>
</protein>
<dbReference type="Gene3D" id="3.40.710.10">
    <property type="entry name" value="DD-peptidase/beta-lactamase superfamily"/>
    <property type="match status" value="1"/>
</dbReference>
<dbReference type="EMBL" id="AP027079">
    <property type="protein sequence ID" value="BDU70748.1"/>
    <property type="molecule type" value="Genomic_DNA"/>
</dbReference>
<dbReference type="SUPFAM" id="SSF56601">
    <property type="entry name" value="beta-lactamase/transpeptidase-like"/>
    <property type="match status" value="1"/>
</dbReference>
<reference evidence="3" key="1">
    <citation type="journal article" date="2023" name="Int. J. Syst. Evol. Microbiol.">
        <title>Mesoterricola silvestris gen. nov., sp. nov., Mesoterricola sediminis sp. nov., Geothrix oryzae sp. nov., Geothrix edaphica sp. nov., Geothrix rubra sp. nov., and Geothrix limicola sp. nov., six novel members of Acidobacteriota isolated from soils.</title>
        <authorList>
            <person name="Itoh H."/>
            <person name="Sugisawa Y."/>
            <person name="Mise K."/>
            <person name="Xu Z."/>
            <person name="Kuniyasu M."/>
            <person name="Ushijima N."/>
            <person name="Kawano K."/>
            <person name="Kobayashi E."/>
            <person name="Shiratori Y."/>
            <person name="Masuda Y."/>
            <person name="Senoo K."/>
        </authorList>
    </citation>
    <scope>NUCLEOTIDE SEQUENCE [LARGE SCALE GENOMIC DNA]</scope>
    <source>
        <strain evidence="3">Red222</strain>
    </source>
</reference>
<dbReference type="PANTHER" id="PTHR46825:SF9">
    <property type="entry name" value="BETA-LACTAMASE-RELATED DOMAIN-CONTAINING PROTEIN"/>
    <property type="match status" value="1"/>
</dbReference>
<proteinExistence type="predicted"/>
<dbReference type="InterPro" id="IPR012338">
    <property type="entry name" value="Beta-lactam/transpept-like"/>
</dbReference>
<gene>
    <name evidence="2" type="ORF">GETHOR_28490</name>
</gene>
<keyword evidence="3" id="KW-1185">Reference proteome</keyword>
<dbReference type="PANTHER" id="PTHR46825">
    <property type="entry name" value="D-ALANYL-D-ALANINE-CARBOXYPEPTIDASE/ENDOPEPTIDASE AMPH"/>
    <property type="match status" value="1"/>
</dbReference>
<evidence type="ECO:0000259" key="1">
    <source>
        <dbReference type="Pfam" id="PF00144"/>
    </source>
</evidence>
<dbReference type="RefSeq" id="WP_286354448.1">
    <property type="nucleotide sequence ID" value="NZ_AP027079.1"/>
</dbReference>
<dbReference type="InterPro" id="IPR050491">
    <property type="entry name" value="AmpC-like"/>
</dbReference>
<evidence type="ECO:0000313" key="2">
    <source>
        <dbReference type="EMBL" id="BDU70748.1"/>
    </source>
</evidence>
<sequence>MRLSMHLALTLARHLPGRWLLCLWAGLLPLRADDAIDAFMRQQMDRAHIPGAAVAVIRNGRIEKLAAYGTASLETGAPVTPDTPFQIASATKLFTGVLLMQLVEEGKVDLDAPISTYVGEVPAPWRPITVRHLAAHASGMTPKMVGDPGQSLAQVMKAAQALPLAAAPGAVSAYGSDDFSVLALILEKAGGRPFPDLLRERVWKPLGLGHTAFEDVTEVGAVRTAEVIPGRASVYQWRGDRQRLHWFLYPVHAYAAGGAFVSLRDEASLLLAIDQGRLLSPRSREALWTPFRLNDGRPAGFGVTWSTGTLAGRPTTGHSGGPALSDVLYLPKERLGVIVFTNQQRLFPSLARALAARLLPPGPFAAEAAPADPEAPLTARHRALIEALGRGQADPAAFSGEAAAALPEAQPWLDLQLQPYGPLTRLVFQAERSEGGHRVRIYRAFHEGGATVAWTLTLEGQGRISDFDLKEE</sequence>
<dbReference type="InterPro" id="IPR001466">
    <property type="entry name" value="Beta-lactam-related"/>
</dbReference>
<accession>A0ABM8DUH7</accession>
<feature type="domain" description="Beta-lactamase-related" evidence="1">
    <location>
        <begin position="36"/>
        <end position="353"/>
    </location>
</feature>
<organism evidence="2 3">
    <name type="scientific">Geothrix oryzae</name>
    <dbReference type="NCBI Taxonomy" id="2927975"/>
    <lineage>
        <taxon>Bacteria</taxon>
        <taxon>Pseudomonadati</taxon>
        <taxon>Acidobacteriota</taxon>
        <taxon>Holophagae</taxon>
        <taxon>Holophagales</taxon>
        <taxon>Holophagaceae</taxon>
        <taxon>Geothrix</taxon>
    </lineage>
</organism>
<dbReference type="Proteomes" id="UP001242010">
    <property type="component" value="Chromosome"/>
</dbReference>
<evidence type="ECO:0000313" key="3">
    <source>
        <dbReference type="Proteomes" id="UP001242010"/>
    </source>
</evidence>
<dbReference type="Pfam" id="PF00144">
    <property type="entry name" value="Beta-lactamase"/>
    <property type="match status" value="1"/>
</dbReference>